<keyword evidence="2" id="KW-0732">Signal</keyword>
<dbReference type="Proteomes" id="UP000191905">
    <property type="component" value="Unassembled WGS sequence"/>
</dbReference>
<dbReference type="RefSeq" id="WP_080920692.1">
    <property type="nucleotide sequence ID" value="NZ_MDET01000028.1"/>
</dbReference>
<organism evidence="4 5">
    <name type="scientific">Manganibacter manganicus</name>
    <dbReference type="NCBI Taxonomy" id="1873176"/>
    <lineage>
        <taxon>Bacteria</taxon>
        <taxon>Pseudomonadati</taxon>
        <taxon>Pseudomonadota</taxon>
        <taxon>Alphaproteobacteria</taxon>
        <taxon>Hyphomicrobiales</taxon>
        <taxon>Phyllobacteriaceae</taxon>
        <taxon>Manganibacter</taxon>
    </lineage>
</organism>
<feature type="compositionally biased region" description="Acidic residues" evidence="1">
    <location>
        <begin position="120"/>
        <end position="129"/>
    </location>
</feature>
<feature type="signal peptide" evidence="2">
    <location>
        <begin position="1"/>
        <end position="18"/>
    </location>
</feature>
<protein>
    <recommendedName>
        <fullName evidence="3">PepSY domain-containing protein</fullName>
    </recommendedName>
</protein>
<evidence type="ECO:0000256" key="2">
    <source>
        <dbReference type="SAM" id="SignalP"/>
    </source>
</evidence>
<dbReference type="EMBL" id="MDET01000028">
    <property type="protein sequence ID" value="OQM74537.1"/>
    <property type="molecule type" value="Genomic_DNA"/>
</dbReference>
<dbReference type="Gene3D" id="3.10.450.40">
    <property type="match status" value="1"/>
</dbReference>
<dbReference type="OrthoDB" id="8537216at2"/>
<keyword evidence="5" id="KW-1185">Reference proteome</keyword>
<gene>
    <name evidence="4" type="ORF">BFN67_21630</name>
</gene>
<sequence>MKKYMILSVALVAAGVSAAGIGGALADSHGSKNDAAEVQSMMDAKISAVQAAQAAEKNIGGKAAAVAFEGENGKPFYEVDVVTADGQKHSVAVDAASGEVTKMAANHEDEQSGQNGNENGQDEGGENEAGENSQQ</sequence>
<evidence type="ECO:0000259" key="3">
    <source>
        <dbReference type="Pfam" id="PF03413"/>
    </source>
</evidence>
<comment type="caution">
    <text evidence="4">The sequence shown here is derived from an EMBL/GenBank/DDBJ whole genome shotgun (WGS) entry which is preliminary data.</text>
</comment>
<dbReference type="Pfam" id="PF03413">
    <property type="entry name" value="PepSY"/>
    <property type="match status" value="1"/>
</dbReference>
<name>A0A1V8RMX5_9HYPH</name>
<dbReference type="STRING" id="1873176.BFN67_21630"/>
<evidence type="ECO:0000313" key="5">
    <source>
        <dbReference type="Proteomes" id="UP000191905"/>
    </source>
</evidence>
<dbReference type="InterPro" id="IPR025711">
    <property type="entry name" value="PepSY"/>
</dbReference>
<feature type="domain" description="PepSY" evidence="3">
    <location>
        <begin position="45"/>
        <end position="103"/>
    </location>
</feature>
<evidence type="ECO:0000313" key="4">
    <source>
        <dbReference type="EMBL" id="OQM74537.1"/>
    </source>
</evidence>
<accession>A0A1V8RMX5</accession>
<dbReference type="AlphaFoldDB" id="A0A1V8RMX5"/>
<evidence type="ECO:0000256" key="1">
    <source>
        <dbReference type="SAM" id="MobiDB-lite"/>
    </source>
</evidence>
<proteinExistence type="predicted"/>
<feature type="chain" id="PRO_5012122022" description="PepSY domain-containing protein" evidence="2">
    <location>
        <begin position="19"/>
        <end position="135"/>
    </location>
</feature>
<feature type="region of interest" description="Disordered" evidence="1">
    <location>
        <begin position="95"/>
        <end position="135"/>
    </location>
</feature>
<reference evidence="4 5" key="1">
    <citation type="journal article" date="2016" name="Int. J. Syst. Evol. Microbiol.">
        <title>Pseudaminobacter manganicus sp. nov., isolated from sludge of a manganese mine.</title>
        <authorList>
            <person name="Li J."/>
            <person name="Huang J."/>
            <person name="Liao S."/>
            <person name="Wang G."/>
        </authorList>
    </citation>
    <scope>NUCLEOTIDE SEQUENCE [LARGE SCALE GENOMIC DNA]</scope>
    <source>
        <strain evidence="4 5">JH-7</strain>
    </source>
</reference>